<reference evidence="1" key="1">
    <citation type="submission" date="2021-01" db="EMBL/GenBank/DDBJ databases">
        <authorList>
            <person name="Corre E."/>
            <person name="Pelletier E."/>
            <person name="Niang G."/>
            <person name="Scheremetjew M."/>
            <person name="Finn R."/>
            <person name="Kale V."/>
            <person name="Holt S."/>
            <person name="Cochrane G."/>
            <person name="Meng A."/>
            <person name="Brown T."/>
            <person name="Cohen L."/>
        </authorList>
    </citation>
    <scope>NUCLEOTIDE SEQUENCE</scope>
    <source>
        <strain evidence="1">CCMP 769</strain>
    </source>
</reference>
<name>A0A7S3EQ20_9RHOD</name>
<dbReference type="InterPro" id="IPR029026">
    <property type="entry name" value="tRNA_m1G_MTases_N"/>
</dbReference>
<sequence>MSYLRANSRYFRIPMMGLVESFNIAVAAAISMDSVISRSRVQLPAESFYLSSQQQNVLLQKWTDPHRLEHQREVVQLLSPQLTSFGLNEEKQMASQGLFMRKDANNSSGLDLTQLMLLNQGPGVNLNRKFHRAKFGIIHDRDLGRSQLTFLKTLAGPSTLLTSRTTGIPVDVLKLGFERVVKIIIDQFSRHENIADDSLDDRLNETGQAVAAGLETVADFLYGSELEPDHVQKKMEEVLSKAEFSDILRVFCSVVGIALDDLRTSLESGAQSENPSPFALIFDEVLQRFGEEIDGEGRYLMSELFNGPAFQSELGSQLSGQQLVQLELMLRFHHDAFIVYEVLSQRNVKDFKLSNETKMKITCSRSMPYECMIVNAFQERLLENQGTDEQSQVQWSGLANSLFEMLTDLSELKISTRKRI</sequence>
<dbReference type="AlphaFoldDB" id="A0A7S3EQ20"/>
<proteinExistence type="predicted"/>
<dbReference type="EMBL" id="HBHW01043452">
    <property type="protein sequence ID" value="CAE0065594.1"/>
    <property type="molecule type" value="Transcribed_RNA"/>
</dbReference>
<protein>
    <submittedName>
        <fullName evidence="1">Uncharacterized protein</fullName>
    </submittedName>
</protein>
<organism evidence="1">
    <name type="scientific">Rhodosorus marinus</name>
    <dbReference type="NCBI Taxonomy" id="101924"/>
    <lineage>
        <taxon>Eukaryota</taxon>
        <taxon>Rhodophyta</taxon>
        <taxon>Stylonematophyceae</taxon>
        <taxon>Stylonematales</taxon>
        <taxon>Stylonemataceae</taxon>
        <taxon>Rhodosorus</taxon>
    </lineage>
</organism>
<gene>
    <name evidence="1" type="ORF">RMAR00112_LOCUS33666</name>
</gene>
<dbReference type="Gene3D" id="3.40.1280.10">
    <property type="match status" value="1"/>
</dbReference>
<evidence type="ECO:0000313" key="1">
    <source>
        <dbReference type="EMBL" id="CAE0065594.1"/>
    </source>
</evidence>
<accession>A0A7S3EQ20</accession>